<dbReference type="Proteomes" id="UP000812267">
    <property type="component" value="Unassembled WGS sequence"/>
</dbReference>
<dbReference type="PROSITE" id="PS01135">
    <property type="entry name" value="FTSZ_2"/>
    <property type="match status" value="1"/>
</dbReference>
<dbReference type="HAMAP" id="MF_00909">
    <property type="entry name" value="FtsZ"/>
    <property type="match status" value="1"/>
</dbReference>
<dbReference type="GO" id="GO:0051301">
    <property type="term" value="P:cell division"/>
    <property type="evidence" value="ECO:0007669"/>
    <property type="project" value="UniProtKB-KW"/>
</dbReference>
<evidence type="ECO:0000259" key="6">
    <source>
        <dbReference type="SMART" id="SM00864"/>
    </source>
</evidence>
<dbReference type="InterPro" id="IPR020805">
    <property type="entry name" value="Cell_div_FtsZ_CS"/>
</dbReference>
<feature type="binding site" evidence="4">
    <location>
        <begin position="103"/>
        <end position="105"/>
    </location>
    <ligand>
        <name>GTP</name>
        <dbReference type="ChEBI" id="CHEBI:37565"/>
    </ligand>
</feature>
<dbReference type="PANTHER" id="PTHR30314:SF3">
    <property type="entry name" value="MITOCHONDRIAL DIVISION PROTEIN FSZA"/>
    <property type="match status" value="1"/>
</dbReference>
<comment type="subunit">
    <text evidence="4">Homodimer. Polymerizes to form a dynamic ring structure in a strictly GTP-dependent manner. Interacts directly with several other division proteins.</text>
</comment>
<dbReference type="PANTHER" id="PTHR30314">
    <property type="entry name" value="CELL DIVISION PROTEIN FTSZ-RELATED"/>
    <property type="match status" value="1"/>
</dbReference>
<keyword evidence="3 4" id="KW-0717">Septation</keyword>
<organism evidence="7 8">
    <name type="scientific">Mycoplasma zalophidermidis</name>
    <dbReference type="NCBI Taxonomy" id="398174"/>
    <lineage>
        <taxon>Bacteria</taxon>
        <taxon>Bacillati</taxon>
        <taxon>Mycoplasmatota</taxon>
        <taxon>Mollicutes</taxon>
        <taxon>Mycoplasmataceae</taxon>
        <taxon>Mycoplasma</taxon>
    </lineage>
</organism>
<evidence type="ECO:0000256" key="1">
    <source>
        <dbReference type="ARBA" id="ARBA00022741"/>
    </source>
</evidence>
<name>A0ABS6DSA0_9MOLU</name>
<comment type="caution">
    <text evidence="7">The sequence shown here is derived from an EMBL/GenBank/DDBJ whole genome shotgun (WGS) entry which is preliminary data.</text>
</comment>
<evidence type="ECO:0000313" key="7">
    <source>
        <dbReference type="EMBL" id="MBU4693894.1"/>
    </source>
</evidence>
<feature type="binding site" evidence="4">
    <location>
        <position position="182"/>
    </location>
    <ligand>
        <name>GTP</name>
        <dbReference type="ChEBI" id="CHEBI:37565"/>
    </ligand>
</feature>
<gene>
    <name evidence="4" type="primary">ftsZ</name>
    <name evidence="7" type="ORF">KQ878_03305</name>
</gene>
<comment type="subcellular location">
    <subcellularLocation>
        <location evidence="4">Cytoplasm</location>
    </subcellularLocation>
    <text evidence="4">Assembles at midcell at the inner surface of the cytoplasmic membrane.</text>
</comment>
<feature type="binding site" evidence="4">
    <location>
        <begin position="17"/>
        <end position="21"/>
    </location>
    <ligand>
        <name>GTP</name>
        <dbReference type="ChEBI" id="CHEBI:37565"/>
    </ligand>
</feature>
<comment type="caution">
    <text evidence="4">Lacks conserved residue(s) required for the propagation of feature annotation.</text>
</comment>
<dbReference type="EMBL" id="JAHMHK010000006">
    <property type="protein sequence ID" value="MBU4693894.1"/>
    <property type="molecule type" value="Genomic_DNA"/>
</dbReference>
<sequence>MDLNTKKITIKVIGIGGAGGNMVNSLVDENLENVELFVANTDNQDLIKNRVENKIQLGNDTAGLGTGGNPEIGAQCANESLEELDKIINNTDLLILVAGLGGGTGTGATPVIADYAKKQGILTLAIVTTPMEELEGSRICAVASHGLREIKDSVNSYMVISNEKLMKQNINLPLTASFQQANVCVRDTIELINSIANSTGFINIDFNDIKQVLSKGGKITTTTGKSNGDQQIQKAMDLISNSNQFVDKPQSFGSIILHFQVGKSTSYGDLLTLKKEILNHYGIDETVDTQMGIDNVMKNDSRDEYFKFSIILTESNDNKVNKLEQDSSTKTDSLDDEINEITSGINLIGDNDIDTTFENSNNTDPLPEF</sequence>
<reference evidence="7" key="1">
    <citation type="submission" date="2021-06" db="EMBL/GenBank/DDBJ databases">
        <title>Novel Mycoplasma species detected in California sea lions (Zalophus californianus) from the USA.</title>
        <authorList>
            <person name="Volokhov D.V."/>
            <person name="Furtak V.A."/>
            <person name="Zagorodnyaya T.A."/>
        </authorList>
    </citation>
    <scope>NUCLEOTIDE SEQUENCE [LARGE SCALE GENOMIC DNA]</scope>
    <source>
        <strain evidence="7">CSL 4779</strain>
    </source>
</reference>
<dbReference type="PROSITE" id="PS01134">
    <property type="entry name" value="FTSZ_1"/>
    <property type="match status" value="1"/>
</dbReference>
<feature type="domain" description="Tubulin/FtsZ GTPase" evidence="6">
    <location>
        <begin position="9"/>
        <end position="200"/>
    </location>
</feature>
<dbReference type="InterPro" id="IPR045061">
    <property type="entry name" value="FtsZ/CetZ"/>
</dbReference>
<dbReference type="Pfam" id="PF00091">
    <property type="entry name" value="Tubulin"/>
    <property type="match status" value="1"/>
</dbReference>
<keyword evidence="8" id="KW-1185">Reference proteome</keyword>
<dbReference type="RefSeq" id="WP_216567931.1">
    <property type="nucleotide sequence ID" value="NZ_JAHMHK010000006.1"/>
</dbReference>
<dbReference type="InterPro" id="IPR003008">
    <property type="entry name" value="Tubulin_FtsZ_GTPase"/>
</dbReference>
<protein>
    <recommendedName>
        <fullName evidence="4 5">Cell division protein FtsZ</fullName>
    </recommendedName>
</protein>
<dbReference type="SMART" id="SM00864">
    <property type="entry name" value="Tubulin"/>
    <property type="match status" value="1"/>
</dbReference>
<comment type="similarity">
    <text evidence="4 5">Belongs to the FtsZ family.</text>
</comment>
<dbReference type="CDD" id="cd02201">
    <property type="entry name" value="FtsZ_type1"/>
    <property type="match status" value="1"/>
</dbReference>
<keyword evidence="1 4" id="KW-0547">Nucleotide-binding</keyword>
<evidence type="ECO:0000256" key="3">
    <source>
        <dbReference type="ARBA" id="ARBA00023210"/>
    </source>
</evidence>
<keyword evidence="4" id="KW-0963">Cytoplasm</keyword>
<keyword evidence="4 5" id="KW-0132">Cell division</keyword>
<proteinExistence type="inferred from homology"/>
<dbReference type="InterPro" id="IPR000158">
    <property type="entry name" value="Cell_div_FtsZ"/>
</dbReference>
<evidence type="ECO:0000256" key="4">
    <source>
        <dbReference type="HAMAP-Rule" id="MF_00909"/>
    </source>
</evidence>
<evidence type="ECO:0000256" key="5">
    <source>
        <dbReference type="RuleBase" id="RU000631"/>
    </source>
</evidence>
<evidence type="ECO:0000313" key="8">
    <source>
        <dbReference type="Proteomes" id="UP000812267"/>
    </source>
</evidence>
<keyword evidence="4 5" id="KW-0131">Cell cycle</keyword>
<accession>A0ABS6DSA0</accession>
<keyword evidence="2 4" id="KW-0342">GTP-binding</keyword>
<comment type="function">
    <text evidence="4 5">Essential cell division protein that forms a contractile ring structure (Z ring) at the future cell division site. The regulation of the ring assembly controls the timing and the location of cell division. One of the functions of the FtsZ ring is to recruit other cell division proteins to the septum to produce a new cell wall between the dividing cells. Binds GTP and shows GTPase activity.</text>
</comment>
<evidence type="ECO:0000256" key="2">
    <source>
        <dbReference type="ARBA" id="ARBA00023134"/>
    </source>
</evidence>